<dbReference type="EMBL" id="CNFU01001004">
    <property type="protein sequence ID" value="CKS87523.1"/>
    <property type="molecule type" value="Genomic_DNA"/>
</dbReference>
<organism evidence="2 3">
    <name type="scientific">Mycobacterium tuberculosis</name>
    <dbReference type="NCBI Taxonomy" id="1773"/>
    <lineage>
        <taxon>Bacteria</taxon>
        <taxon>Bacillati</taxon>
        <taxon>Actinomycetota</taxon>
        <taxon>Actinomycetes</taxon>
        <taxon>Mycobacteriales</taxon>
        <taxon>Mycobacteriaceae</taxon>
        <taxon>Mycobacterium</taxon>
        <taxon>Mycobacterium tuberculosis complex</taxon>
    </lineage>
</organism>
<gene>
    <name evidence="2" type="ORF">ERS027661_03643</name>
</gene>
<feature type="region of interest" description="Disordered" evidence="1">
    <location>
        <begin position="61"/>
        <end position="111"/>
    </location>
</feature>
<sequence length="111" mass="11305">MPTSPAAELINTIDPPVPCSIRVGIATCTVWKTPVRLTSITSRQPSSPACIIAIPALATTMSSRPNSSRPACNATDSDARSRTSPCLATIPPPASSTSSTVAARSSAVLNG</sequence>
<reference evidence="2 3" key="1">
    <citation type="submission" date="2015-03" db="EMBL/GenBank/DDBJ databases">
        <authorList>
            <consortium name="Pathogen Informatics"/>
        </authorList>
    </citation>
    <scope>NUCLEOTIDE SEQUENCE [LARGE SCALE GENOMIC DNA]</scope>
    <source>
        <strain evidence="2 3">Bir 187</strain>
    </source>
</reference>
<feature type="compositionally biased region" description="Polar residues" evidence="1">
    <location>
        <begin position="61"/>
        <end position="86"/>
    </location>
</feature>
<protein>
    <submittedName>
        <fullName evidence="2">Uncharacterized protein</fullName>
    </submittedName>
</protein>
<feature type="compositionally biased region" description="Low complexity" evidence="1">
    <location>
        <begin position="95"/>
        <end position="111"/>
    </location>
</feature>
<dbReference type="AlphaFoldDB" id="A0A655ACI0"/>
<dbReference type="Proteomes" id="UP000049023">
    <property type="component" value="Unassembled WGS sequence"/>
</dbReference>
<name>A0A655ACI0_MYCTX</name>
<proteinExistence type="predicted"/>
<accession>A0A655ACI0</accession>
<evidence type="ECO:0000313" key="3">
    <source>
        <dbReference type="Proteomes" id="UP000049023"/>
    </source>
</evidence>
<evidence type="ECO:0000313" key="2">
    <source>
        <dbReference type="EMBL" id="CKS87523.1"/>
    </source>
</evidence>
<evidence type="ECO:0000256" key="1">
    <source>
        <dbReference type="SAM" id="MobiDB-lite"/>
    </source>
</evidence>